<comment type="subcellular location">
    <subcellularLocation>
        <location evidence="1">Secreted</location>
        <location evidence="1">Extracellular space</location>
        <location evidence="1">Extracellular matrix</location>
    </subcellularLocation>
</comment>
<feature type="compositionally biased region" description="Low complexity" evidence="11">
    <location>
        <begin position="385"/>
        <end position="410"/>
    </location>
</feature>
<dbReference type="PROSITE" id="PS01187">
    <property type="entry name" value="EGF_CA"/>
    <property type="match status" value="14"/>
</dbReference>
<feature type="domain" description="TB" evidence="14">
    <location>
        <begin position="833"/>
        <end position="873"/>
    </location>
</feature>
<feature type="chain" id="PRO_5029694469" description="Fibrillin-2-like" evidence="12">
    <location>
        <begin position="20"/>
        <end position="2839"/>
    </location>
</feature>
<dbReference type="Pfam" id="PF12947">
    <property type="entry name" value="EGF_3"/>
    <property type="match status" value="1"/>
</dbReference>
<feature type="domain" description="TB" evidence="14">
    <location>
        <begin position="157"/>
        <end position="198"/>
    </location>
</feature>
<evidence type="ECO:0000256" key="3">
    <source>
        <dbReference type="ARBA" id="ARBA00022530"/>
    </source>
</evidence>
<dbReference type="FunFam" id="2.10.25.10:FF:000003">
    <property type="entry name" value="fibrillin-1 isoform X1"/>
    <property type="match status" value="11"/>
</dbReference>
<dbReference type="GeneID" id="582487"/>
<reference evidence="16" key="1">
    <citation type="submission" date="2015-02" db="EMBL/GenBank/DDBJ databases">
        <title>Genome sequencing for Strongylocentrotus purpuratus.</title>
        <authorList>
            <person name="Murali S."/>
            <person name="Liu Y."/>
            <person name="Vee V."/>
            <person name="English A."/>
            <person name="Wang M."/>
            <person name="Skinner E."/>
            <person name="Han Y."/>
            <person name="Muzny D.M."/>
            <person name="Worley K.C."/>
            <person name="Gibbs R.A."/>
        </authorList>
    </citation>
    <scope>NUCLEOTIDE SEQUENCE</scope>
</reference>
<dbReference type="PANTHER" id="PTHR47333:SF5">
    <property type="entry name" value="FIBRILLIN-3"/>
    <property type="match status" value="1"/>
</dbReference>
<dbReference type="FunFam" id="2.10.25.10:FF:000119">
    <property type="entry name" value="vitamin K-dependent protein S"/>
    <property type="match status" value="1"/>
</dbReference>
<accession>A0A7M7N9C6</accession>
<dbReference type="InParanoid" id="A0A7M7N9C6"/>
<dbReference type="SMART" id="SM00181">
    <property type="entry name" value="EGF"/>
    <property type="match status" value="47"/>
</dbReference>
<feature type="domain" description="EGF-like" evidence="13">
    <location>
        <begin position="1599"/>
        <end position="1636"/>
    </location>
</feature>
<dbReference type="EnsemblMetazoa" id="XM_030977241">
    <property type="protein sequence ID" value="XP_030833101"/>
    <property type="gene ID" value="LOC582487"/>
</dbReference>
<evidence type="ECO:0000256" key="8">
    <source>
        <dbReference type="ARBA" id="ARBA00023157"/>
    </source>
</evidence>
<dbReference type="FunCoup" id="A0A7M7N9C6">
    <property type="interactions" value="573"/>
</dbReference>
<dbReference type="InterPro" id="IPR052080">
    <property type="entry name" value="vWF_C/EGF_Fibrillin"/>
</dbReference>
<dbReference type="SUPFAM" id="SSF57581">
    <property type="entry name" value="TB module/8-cys domain"/>
    <property type="match status" value="9"/>
</dbReference>
<evidence type="ECO:0000256" key="7">
    <source>
        <dbReference type="ARBA" id="ARBA00022837"/>
    </source>
</evidence>
<evidence type="ECO:0000256" key="5">
    <source>
        <dbReference type="ARBA" id="ARBA00022729"/>
    </source>
</evidence>
<evidence type="ECO:0000256" key="11">
    <source>
        <dbReference type="SAM" id="MobiDB-lite"/>
    </source>
</evidence>
<feature type="region of interest" description="Disordered" evidence="11">
    <location>
        <begin position="385"/>
        <end position="414"/>
    </location>
</feature>
<dbReference type="InterPro" id="IPR036773">
    <property type="entry name" value="TB_dom_sf"/>
</dbReference>
<dbReference type="InterPro" id="IPR000152">
    <property type="entry name" value="EGF-type_Asp/Asn_hydroxyl_site"/>
</dbReference>
<dbReference type="PIRSF" id="PIRSF036312">
    <property type="entry name" value="Fibrillin"/>
    <property type="match status" value="1"/>
</dbReference>
<feature type="domain" description="EGF-like" evidence="13">
    <location>
        <begin position="1224"/>
        <end position="1265"/>
    </location>
</feature>
<evidence type="ECO:0000256" key="12">
    <source>
        <dbReference type="SAM" id="SignalP"/>
    </source>
</evidence>
<dbReference type="InterPro" id="IPR017878">
    <property type="entry name" value="TB_dom"/>
</dbReference>
<dbReference type="InterPro" id="IPR024731">
    <property type="entry name" value="NELL2-like_EGF"/>
</dbReference>
<keyword evidence="4 10" id="KW-0245">EGF-like domain</keyword>
<sequence length="2839" mass="309387">MMRSSLLVLLACLSTVVVAQSNVINGPNVCGMRFYSYCCPGWRLHPRTKQCVVPVCNRPCGSGYCQRPNSCSCPGGQISVSGCDGYSGGNPCTTQCLNGGSCQGNSCNCPNGFSGTNCGMPTCNPPCQNGGECSGGNRCSCPPGFGGSQCQTDYRTGVCYLQSTSNGYCSAGVEGLHCTKALCCATIGQGWGDPCENCDTFDNPCDRGYILNGRTGQCIDADECLMIPGLCDGGQCTNTQGSYACQCPAGFELSMSTLSCVDMNECQTGYLCQNGRCINTQGSFRCDCNPGYFLGQDGHHCTDIDTPNTPVTPEEIGYCYMRFRNRNSRGTSCSQELAVRMSFLDCCCSVDHAEGWGLSRSDCSPCRTENEELYRRLCEGVGELTTPQPRRTPNPQTRTDGPGVVTLTPPTVTPPRKITPRPEGICLMVPNICRNGLCVSLGGVMEYRCECFEGYENAGRYTCQDINECRDRSLCRYGACENTDGSFRCVCPSGYKLSLDQRSCEDVDECRTNPNVCHHGTCMNIVGSHTCDCFEGYQKSIDGRYCIDVDECTLGSHRCRNAECENLPGTYECICTEGYEAIGSSGVCIDVNECAQETNPCPLGFCINTLGGYQCQCPVGYATGQDGTCVENRRGFCFLDGDLGRCTHQSMGQMTISSCCCSAVLLQEALSWGPNCESCPPQGTLQFEQLCKHGTGWTSQRININECTLFNNLCDNGVCEDLTGNYKCRCNSGFQPQADGKECIDENECSYNRLLCHNGACRNTPGSFVCECPDGYELDARSSVCQDVNECQNPSLCNNGRCINTRGSYRCECIYPGTELDPTGTICVDNRIATCWTRISNGQCEADIMGPMRRDECCSTFGRAWGSPCEACPLAFGDCPRGFSEINSECVDLNECELNPMVCNNGLCENTMGSYRCVCEEGLTLDTSGRNCVDLRSYECFLDYSEGQCSSPIPGLYRNSVCCCSLGYSYGDQGRCYECPQEGSVEFDVLCPRGRGFADTRPRPDLLDGTVYINDINECNAYDGICKYGECTNIIGSYDCVCDVGFAMDEFGYQCVDIDECRITFGACGNGSCENTPGDFRCNCYEGFEAHPVMRSCMDINECETVPGLCRGGSCTNLPGMFRCDCPLGQELTPDGQACRDINECSISTGICSNGECHNIVGTYRCMCNPGFRPTANYRACEDMNECDMDNGGCDHNCVNSQGSYECQCQSGYSLRVNGRTCVDIDECADNPDICGGGQCENQEGGYLCDCFVGFRPADDFRSCLDIDECSTDAGVCVAGVCKNTRGSFTCQCFEGYSMKPGIPGCSDIDECMLQMHQCAINSQCENTIGSFQCRCNPGFIVDENANICIDVDECESSNHDCHEDARCVNIPGSYQCQCNQGFIGDGLSCIDVDECMQNQALCVNGQCINNPGGYVCECEMGFYPTERRDSCEDIDECSNFPDICVFGQCINVPGTFRCECNPGYMLDIGGGNCTDVNECEDPGTYCVSGLCTNSMGSYVCECPPNWVLSRDGTTCADVRTGLCYAHGPGAESRLDVNECSLLLGTSIPRTKCCCSELGKGWGDPCELCPLVNTTEFFLLCPYGIGVHIDPNATRPVNEINQCRDFPNICRGGECQQVEGSFRCVCPTGYEYDFEQMMCIDIDECQLSAYICGAGTCMNMEGSYTCMCPMGFMFMNMPTGKNCMDIRELTCYMSYNQSAFPLPECGSPLMTSLTKKVCCCSALMASAWGTRQECSPCPAHMTEDYYRMCGATSPGFVVNPETGLPEDVDECRLIDGICANGICVNTPGSFRCDCQPGYRANMATHICEDIDECFEGMHRCVGNSICRNTPGNHECICPPGYQLSVSRLSCDDINECLTRPGTCINGQCTNQIGSFVCVCDQGFQLSADGTQCNDIDECFRFPDRCGNGTCQNVVGDFACSCNRGFELTINGDCADINECATMQGTCPNGRCVNTPGSFFCDCVEGYVLSLSGLRCEDENECISRLNICQNGRCDNTIGSFRCSCFDGFQLSPSGQECIDTDECVIIPDMCRNGVCQNTQGSFQCTCPPGYLLSSDGLICIDMRRSYCYNDFVGGQCTDARAGNATRKECCCSLGAGWSSPCNLCPRPSDASFTELCPDGPGYAPSLTPDLYEDINECKVFPGICENGICINTDGSYRCQCQPGFILDTTGRICVDRNECQENYNVCGFNSTCYNTLGSFECNCGEGYQVGRRGTCEDINECRRRRGQCAFRCQNLPGSFRCLCPNGYTLTDDGRHCRDLDECDTNLNTCRYRCKNLIGKFMCQCDEGYTPIGGDGNNCRDINECITNHGVCQNGRCRNTEGGHTCICNQGFTLGPSGKDCIDRRTGFCYAYVPPSGCESSQGGMQPVTMESCCCSGGRAWGSTCQICPVYGTIEYNRLCTATTPVDPCQIVQGLCENGHCLGGSGGYLCQCNPGYILSPDGTRCEDENECNRAPPPCSYQCKNTPGSFRCGCPQGYLLSEDGLTCREKDECSMGIHECQFECRNTLGGFRCVCPEGYIQHGSTCIDVNECIQTPDICGAYGTCQNTQGGHRCECQRNFRPDPSTNTCVDINECEDQPDICQYGCQNTIGGYRCVCPDGFEENFYGRCIDNNECRQSGKCGQATCYNTQGSYQCGCNNGYAFDQQNLACNDVNECQGSYGNTNSPCQYSCDNTDGSFSCGCPPGYTSVVQGACVTDRDSVQPCYSCNRQPRQRRSATETNDKESTLISNNTAILYHIPLSKAVPKQQIAKFKTGYTRIVARYEYVILSGNEDNIFMMKKKSDGMSLLRFSKHVKATGLYELEIEGVLKRKNDTILAEVQTVVEEPVAMQIQVQIVADEEE</sequence>
<dbReference type="OrthoDB" id="4062651at2759"/>
<dbReference type="Proteomes" id="UP000007110">
    <property type="component" value="Unassembled WGS sequence"/>
</dbReference>
<feature type="domain" description="EGF-like" evidence="13">
    <location>
        <begin position="119"/>
        <end position="151"/>
    </location>
</feature>
<feature type="domain" description="EGF-like" evidence="13">
    <location>
        <begin position="703"/>
        <end position="744"/>
    </location>
</feature>
<organism evidence="15 16">
    <name type="scientific">Strongylocentrotus purpuratus</name>
    <name type="common">Purple sea urchin</name>
    <dbReference type="NCBI Taxonomy" id="7668"/>
    <lineage>
        <taxon>Eukaryota</taxon>
        <taxon>Metazoa</taxon>
        <taxon>Echinodermata</taxon>
        <taxon>Eleutherozoa</taxon>
        <taxon>Echinozoa</taxon>
        <taxon>Echinoidea</taxon>
        <taxon>Euechinoidea</taxon>
        <taxon>Echinacea</taxon>
        <taxon>Camarodonta</taxon>
        <taxon>Echinidea</taxon>
        <taxon>Strongylocentrotidae</taxon>
        <taxon>Strongylocentrotus</taxon>
    </lineage>
</organism>
<dbReference type="Gene3D" id="2.10.25.10">
    <property type="entry name" value="Laminin"/>
    <property type="match status" value="45"/>
</dbReference>
<dbReference type="InterPro" id="IPR001881">
    <property type="entry name" value="EGF-like_Ca-bd_dom"/>
</dbReference>
<keyword evidence="3" id="KW-0272">Extracellular matrix</keyword>
<feature type="domain" description="EGF-like" evidence="13">
    <location>
        <begin position="1308"/>
        <end position="1346"/>
    </location>
</feature>
<dbReference type="Pfam" id="PF00683">
    <property type="entry name" value="TB"/>
    <property type="match status" value="9"/>
</dbReference>
<dbReference type="InterPro" id="IPR009030">
    <property type="entry name" value="Growth_fac_rcpt_cys_sf"/>
</dbReference>
<feature type="domain" description="EGF-like" evidence="13">
    <location>
        <begin position="2258"/>
        <end position="2299"/>
    </location>
</feature>
<dbReference type="Pfam" id="PF07645">
    <property type="entry name" value="EGF_CA"/>
    <property type="match status" value="31"/>
</dbReference>
<keyword evidence="6" id="KW-0677">Repeat</keyword>
<feature type="domain" description="TB" evidence="14">
    <location>
        <begin position="2346"/>
        <end position="2399"/>
    </location>
</feature>
<feature type="domain" description="TB" evidence="14">
    <location>
        <begin position="1522"/>
        <end position="1581"/>
    </location>
</feature>
<feature type="domain" description="TB" evidence="14">
    <location>
        <begin position="2065"/>
        <end position="2116"/>
    </location>
</feature>
<dbReference type="GO" id="GO:0071944">
    <property type="term" value="C:cell periphery"/>
    <property type="evidence" value="ECO:0007669"/>
    <property type="project" value="UniProtKB-ARBA"/>
</dbReference>
<dbReference type="InterPro" id="IPR026823">
    <property type="entry name" value="cEGF"/>
</dbReference>
<feature type="domain" description="EGF-like" evidence="13">
    <location>
        <begin position="2526"/>
        <end position="2568"/>
    </location>
</feature>
<feature type="domain" description="EGF-like" evidence="13">
    <location>
        <begin position="1141"/>
        <end position="1182"/>
    </location>
</feature>
<dbReference type="FunFam" id="2.10.25.10:FF:000804">
    <property type="entry name" value="Fibrillin-1"/>
    <property type="match status" value="1"/>
</dbReference>
<feature type="disulfide bond" evidence="10">
    <location>
        <begin position="123"/>
        <end position="133"/>
    </location>
</feature>
<feature type="domain" description="EGF-like" evidence="13">
    <location>
        <begin position="1015"/>
        <end position="1052"/>
    </location>
</feature>
<dbReference type="InterPro" id="IPR000742">
    <property type="entry name" value="EGF"/>
</dbReference>
<evidence type="ECO:0000256" key="9">
    <source>
        <dbReference type="ARBA" id="ARBA00023180"/>
    </source>
</evidence>
<feature type="domain" description="EGF-like" evidence="13">
    <location>
        <begin position="262"/>
        <end position="302"/>
    </location>
</feature>
<dbReference type="KEGG" id="spu:582487"/>
<feature type="domain" description="EGF-like" evidence="13">
    <location>
        <begin position="2404"/>
        <end position="2445"/>
    </location>
</feature>
<dbReference type="OMA" id="DPKCHAG"/>
<feature type="domain" description="EGF-like" evidence="13">
    <location>
        <begin position="787"/>
        <end position="828"/>
    </location>
</feature>
<evidence type="ECO:0000259" key="13">
    <source>
        <dbReference type="PROSITE" id="PS50026"/>
    </source>
</evidence>
<feature type="domain" description="EGF-like" evidence="13">
    <location>
        <begin position="1392"/>
        <end position="1433"/>
    </location>
</feature>
<dbReference type="RefSeq" id="XP_030833101.1">
    <property type="nucleotide sequence ID" value="XM_030977241.1"/>
</dbReference>
<feature type="domain" description="TB" evidence="14">
    <location>
        <begin position="1689"/>
        <end position="1749"/>
    </location>
</feature>
<keyword evidence="7" id="KW-0106">Calcium</keyword>
<dbReference type="PROSITE" id="PS50026">
    <property type="entry name" value="EGF_3"/>
    <property type="match status" value="39"/>
</dbReference>
<dbReference type="Gene3D" id="3.90.290.10">
    <property type="entry name" value="TGF-beta binding (TB) domain"/>
    <property type="match status" value="9"/>
</dbReference>
<feature type="signal peptide" evidence="12">
    <location>
        <begin position="1"/>
        <end position="19"/>
    </location>
</feature>
<feature type="domain" description="EGF-like" evidence="13">
    <location>
        <begin position="220"/>
        <end position="257"/>
    </location>
</feature>
<dbReference type="FunFam" id="2.10.25.10:FF:000002">
    <property type="entry name" value="Latent-transforming growth factor beta-binding protein 3"/>
    <property type="match status" value="3"/>
</dbReference>
<feature type="domain" description="EGF-like" evidence="13">
    <location>
        <begin position="590"/>
        <end position="630"/>
    </location>
</feature>
<dbReference type="InterPro" id="IPR049883">
    <property type="entry name" value="NOTCH1_EGF-like"/>
</dbReference>
<dbReference type="FunFam" id="2.10.25.10:FF:000096">
    <property type="entry name" value="Putative fibrillin 2"/>
    <property type="match status" value="1"/>
</dbReference>
<feature type="domain" description="EGF-like" evidence="13">
    <location>
        <begin position="745"/>
        <end position="786"/>
    </location>
</feature>
<feature type="domain" description="EGF-like" evidence="13">
    <location>
        <begin position="2175"/>
        <end position="2216"/>
    </location>
</feature>
<name>A0A7M7N9C6_STRPU</name>
<dbReference type="SUPFAM" id="SSF57196">
    <property type="entry name" value="EGF/Laminin"/>
    <property type="match status" value="10"/>
</dbReference>
<evidence type="ECO:0000259" key="14">
    <source>
        <dbReference type="PROSITE" id="PS51364"/>
    </source>
</evidence>
<dbReference type="SUPFAM" id="SSF57184">
    <property type="entry name" value="Growth factor receptor domain"/>
    <property type="match status" value="12"/>
</dbReference>
<dbReference type="PROSITE" id="PS00022">
    <property type="entry name" value="EGF_1"/>
    <property type="match status" value="1"/>
</dbReference>
<feature type="domain" description="EGF-like" evidence="13">
    <location>
        <begin position="1183"/>
        <end position="1223"/>
    </location>
</feature>
<feature type="domain" description="EGF-like" evidence="13">
    <location>
        <begin position="1809"/>
        <end position="1847"/>
    </location>
</feature>
<feature type="disulfide bond" evidence="10">
    <location>
        <begin position="141"/>
        <end position="150"/>
    </location>
</feature>
<comment type="caution">
    <text evidence="10">Lacks conserved residue(s) required for the propagation of feature annotation.</text>
</comment>
<feature type="domain" description="EGF-like" evidence="13">
    <location>
        <begin position="1434"/>
        <end position="1475"/>
    </location>
</feature>
<feature type="domain" description="TB" evidence="14">
    <location>
        <begin position="635"/>
        <end position="691"/>
    </location>
</feature>
<feature type="domain" description="EGF-like" evidence="13">
    <location>
        <begin position="465"/>
        <end position="505"/>
    </location>
</feature>
<feature type="domain" description="EGF-like" evidence="13">
    <location>
        <begin position="1767"/>
        <end position="1808"/>
    </location>
</feature>
<dbReference type="PROSITE" id="PS01186">
    <property type="entry name" value="EGF_2"/>
    <property type="match status" value="31"/>
</dbReference>
<keyword evidence="9" id="KW-0325">Glycoprotein</keyword>
<feature type="domain" description="EGF-like" evidence="13">
    <location>
        <begin position="2133"/>
        <end position="2174"/>
    </location>
</feature>
<dbReference type="GO" id="GO:0005509">
    <property type="term" value="F:calcium ion binding"/>
    <property type="evidence" value="ECO:0007669"/>
    <property type="project" value="InterPro"/>
</dbReference>
<keyword evidence="8 10" id="KW-1015">Disulfide bond</keyword>
<keyword evidence="5 12" id="KW-0732">Signal</keyword>
<feature type="domain" description="EGF-like" evidence="13">
    <location>
        <begin position="548"/>
        <end position="585"/>
    </location>
</feature>
<evidence type="ECO:0000313" key="15">
    <source>
        <dbReference type="EnsemblMetazoa" id="XP_030833101"/>
    </source>
</evidence>
<dbReference type="FunFam" id="2.10.25.10:FF:000240">
    <property type="entry name" value="Vitamin K-dependent protein S"/>
    <property type="match status" value="1"/>
</dbReference>
<evidence type="ECO:0000256" key="4">
    <source>
        <dbReference type="ARBA" id="ARBA00022536"/>
    </source>
</evidence>
<dbReference type="Pfam" id="PF12662">
    <property type="entry name" value="cEGF"/>
    <property type="match status" value="6"/>
</dbReference>
<feature type="domain" description="EGF-like" evidence="13">
    <location>
        <begin position="892"/>
        <end position="933"/>
    </location>
</feature>
<feature type="domain" description="EGF-like" evidence="13">
    <location>
        <begin position="2019"/>
        <end position="2060"/>
    </location>
</feature>
<dbReference type="FunFam" id="2.10.25.10:FF:000014">
    <property type="entry name" value="Latent-transforming growth factor beta-binding protein 3"/>
    <property type="match status" value="1"/>
</dbReference>
<feature type="domain" description="TB" evidence="14">
    <location>
        <begin position="317"/>
        <end position="378"/>
    </location>
</feature>
<feature type="domain" description="EGF-like" evidence="13">
    <location>
        <begin position="1351"/>
        <end position="1391"/>
    </location>
</feature>
<dbReference type="PROSITE" id="PS00010">
    <property type="entry name" value="ASX_HYDROXYL"/>
    <property type="match status" value="34"/>
</dbReference>
<dbReference type="InterPro" id="IPR018097">
    <property type="entry name" value="EGF_Ca-bd_CS"/>
</dbReference>
<feature type="domain" description="TB" evidence="14">
    <location>
        <begin position="938"/>
        <end position="991"/>
    </location>
</feature>
<feature type="domain" description="EGF-like" evidence="13">
    <location>
        <begin position="1641"/>
        <end position="1684"/>
    </location>
</feature>
<feature type="domain" description="EGF-like" evidence="13">
    <location>
        <begin position="2217"/>
        <end position="2257"/>
    </location>
</feature>
<keyword evidence="2" id="KW-0964">Secreted</keyword>
<dbReference type="PROSITE" id="PS51364">
    <property type="entry name" value="TB"/>
    <property type="match status" value="9"/>
</dbReference>
<evidence type="ECO:0000313" key="16">
    <source>
        <dbReference type="Proteomes" id="UP000007110"/>
    </source>
</evidence>
<dbReference type="PANTHER" id="PTHR47333">
    <property type="entry name" value="VON WILLEBRAND FACTOR C AND EGF DOMAIN-CONTAINING PROTEIN"/>
    <property type="match status" value="1"/>
</dbReference>
<dbReference type="FunFam" id="2.10.25.10:FF:000023">
    <property type="entry name" value="Fibrillin 2"/>
    <property type="match status" value="1"/>
</dbReference>
<feature type="domain" description="EGF-like" evidence="13">
    <location>
        <begin position="1935"/>
        <end position="1976"/>
    </location>
</feature>
<dbReference type="Pfam" id="PF12661">
    <property type="entry name" value="hEGF"/>
    <property type="match status" value="2"/>
</dbReference>
<feature type="domain" description="EGF-like" evidence="13">
    <location>
        <begin position="1852"/>
        <end position="1893"/>
    </location>
</feature>
<evidence type="ECO:0000256" key="2">
    <source>
        <dbReference type="ARBA" id="ARBA00022525"/>
    </source>
</evidence>
<feature type="domain" description="EGF-like" evidence="13">
    <location>
        <begin position="1977"/>
        <end position="2018"/>
    </location>
</feature>
<protein>
    <recommendedName>
        <fullName evidence="17">Fibrillin-2-like</fullName>
    </recommendedName>
</protein>
<feature type="domain" description="EGF-like" evidence="13">
    <location>
        <begin position="1057"/>
        <end position="1098"/>
    </location>
</feature>
<dbReference type="FunFam" id="2.10.25.10:FF:000038">
    <property type="entry name" value="Fibrillin 2"/>
    <property type="match status" value="3"/>
</dbReference>
<keyword evidence="16" id="KW-1185">Reference proteome</keyword>
<dbReference type="InterPro" id="IPR013032">
    <property type="entry name" value="EGF-like_CS"/>
</dbReference>
<dbReference type="FunFam" id="2.10.25.10:FF:000666">
    <property type="entry name" value="nidogen-1"/>
    <property type="match status" value="1"/>
</dbReference>
<feature type="domain" description="EGF-like" evidence="13">
    <location>
        <begin position="2569"/>
        <end position="2608"/>
    </location>
</feature>
<dbReference type="SMART" id="SM00179">
    <property type="entry name" value="EGF_CA"/>
    <property type="match status" value="44"/>
</dbReference>
<dbReference type="FunFam" id="2.10.25.10:FF:000010">
    <property type="entry name" value="Pro-epidermal growth factor"/>
    <property type="match status" value="2"/>
</dbReference>
<feature type="domain" description="EGF-like" evidence="13">
    <location>
        <begin position="2300"/>
        <end position="2341"/>
    </location>
</feature>
<feature type="domain" description="EGF-like" evidence="13">
    <location>
        <begin position="1266"/>
        <end position="1307"/>
    </location>
</feature>
<evidence type="ECO:0000256" key="10">
    <source>
        <dbReference type="PROSITE-ProRule" id="PRU00076"/>
    </source>
</evidence>
<dbReference type="CDD" id="cd00054">
    <property type="entry name" value="EGF_CA"/>
    <property type="match status" value="16"/>
</dbReference>
<proteinExistence type="predicted"/>
<feature type="domain" description="EGF-like" evidence="13">
    <location>
        <begin position="1894"/>
        <end position="1934"/>
    </location>
</feature>
<dbReference type="FunFam" id="2.10.25.10:FF:000005">
    <property type="entry name" value="Fibrillin 2"/>
    <property type="match status" value="7"/>
</dbReference>
<evidence type="ECO:0008006" key="17">
    <source>
        <dbReference type="Google" id="ProtNLM"/>
    </source>
</evidence>
<feature type="domain" description="EGF-like" evidence="13">
    <location>
        <begin position="506"/>
        <end position="547"/>
    </location>
</feature>
<reference evidence="15" key="2">
    <citation type="submission" date="2021-01" db="UniProtKB">
        <authorList>
            <consortium name="EnsemblMetazoa"/>
        </authorList>
    </citation>
    <scope>IDENTIFICATION</scope>
</reference>
<evidence type="ECO:0000256" key="6">
    <source>
        <dbReference type="ARBA" id="ARBA00022737"/>
    </source>
</evidence>
<evidence type="ECO:0000256" key="1">
    <source>
        <dbReference type="ARBA" id="ARBA00004498"/>
    </source>
</evidence>
<feature type="domain" description="EGF-like" evidence="13">
    <location>
        <begin position="1476"/>
        <end position="1517"/>
    </location>
</feature>